<evidence type="ECO:0000313" key="4">
    <source>
        <dbReference type="Proteomes" id="UP001141629"/>
    </source>
</evidence>
<dbReference type="EMBL" id="JACKVK010000009">
    <property type="protein sequence ID" value="MCV7422412.1"/>
    <property type="molecule type" value="Genomic_DNA"/>
</dbReference>
<keyword evidence="2" id="KW-0472">Membrane</keyword>
<feature type="region of interest" description="Disordered" evidence="1">
    <location>
        <begin position="137"/>
        <end position="156"/>
    </location>
</feature>
<feature type="region of interest" description="Disordered" evidence="1">
    <location>
        <begin position="30"/>
        <end position="49"/>
    </location>
</feature>
<accession>A0A9X2YN21</accession>
<evidence type="ECO:0000313" key="3">
    <source>
        <dbReference type="EMBL" id="MCV7422412.1"/>
    </source>
</evidence>
<gene>
    <name evidence="3" type="ORF">H7K45_17840</name>
</gene>
<keyword evidence="2" id="KW-1133">Transmembrane helix</keyword>
<proteinExistence type="predicted"/>
<protein>
    <submittedName>
        <fullName evidence="3">Uncharacterized protein</fullName>
    </submittedName>
</protein>
<dbReference type="Proteomes" id="UP001141629">
    <property type="component" value="Unassembled WGS sequence"/>
</dbReference>
<organism evidence="3 4">
    <name type="scientific">Mycobacterium yunnanensis</name>
    <dbReference type="NCBI Taxonomy" id="368477"/>
    <lineage>
        <taxon>Bacteria</taxon>
        <taxon>Bacillati</taxon>
        <taxon>Actinomycetota</taxon>
        <taxon>Actinomycetes</taxon>
        <taxon>Mycobacteriales</taxon>
        <taxon>Mycobacteriaceae</taxon>
        <taxon>Mycobacterium</taxon>
    </lineage>
</organism>
<comment type="caution">
    <text evidence="3">The sequence shown here is derived from an EMBL/GenBank/DDBJ whole genome shotgun (WGS) entry which is preliminary data.</text>
</comment>
<dbReference type="RefSeq" id="WP_263997243.1">
    <property type="nucleotide sequence ID" value="NZ_JACKVK010000009.1"/>
</dbReference>
<feature type="region of interest" description="Disordered" evidence="1">
    <location>
        <begin position="1"/>
        <end position="23"/>
    </location>
</feature>
<keyword evidence="4" id="KW-1185">Reference proteome</keyword>
<evidence type="ECO:0000256" key="2">
    <source>
        <dbReference type="SAM" id="Phobius"/>
    </source>
</evidence>
<keyword evidence="2" id="KW-0812">Transmembrane</keyword>
<feature type="transmembrane region" description="Helical" evidence="2">
    <location>
        <begin position="58"/>
        <end position="82"/>
    </location>
</feature>
<reference evidence="3" key="2">
    <citation type="journal article" date="2022" name="BMC Genomics">
        <title>Comparative genome analysis of mycobacteria focusing on tRNA and non-coding RNA.</title>
        <authorList>
            <person name="Behra P.R.K."/>
            <person name="Pettersson B.M.F."/>
            <person name="Ramesh M."/>
            <person name="Das S."/>
            <person name="Dasgupta S."/>
            <person name="Kirsebom L.A."/>
        </authorList>
    </citation>
    <scope>NUCLEOTIDE SEQUENCE</scope>
    <source>
        <strain evidence="3">DSM 44838</strain>
    </source>
</reference>
<reference evidence="3" key="1">
    <citation type="submission" date="2020-07" db="EMBL/GenBank/DDBJ databases">
        <authorList>
            <person name="Pettersson B.M.F."/>
            <person name="Behra P.R.K."/>
            <person name="Ramesh M."/>
            <person name="Das S."/>
            <person name="Dasgupta S."/>
            <person name="Kirsebom L.A."/>
        </authorList>
    </citation>
    <scope>NUCLEOTIDE SEQUENCE</scope>
    <source>
        <strain evidence="3">DSM 44838</strain>
    </source>
</reference>
<sequence>MSQPLDYPGDAPTGPHTAVLPDGHYQQAPQGVAYPSFAPPGAGVQQMPPAKPNRLNKVAAWIGIAAGSLVIVAVLFGSGFYLGRETAPQVPGAASGGVDQGGPMIVPMPRGQFERPEPGPGIVIPNGPTFQLPNIFPQFPMSPQSPTTQVPGQPPR</sequence>
<feature type="compositionally biased region" description="Polar residues" evidence="1">
    <location>
        <begin position="141"/>
        <end position="156"/>
    </location>
</feature>
<name>A0A9X2YN21_9MYCO</name>
<evidence type="ECO:0000256" key="1">
    <source>
        <dbReference type="SAM" id="MobiDB-lite"/>
    </source>
</evidence>
<dbReference type="AlphaFoldDB" id="A0A9X2YN21"/>